<dbReference type="EMBL" id="BFAA01006825">
    <property type="protein sequence ID" value="GCB64955.1"/>
    <property type="molecule type" value="Genomic_DNA"/>
</dbReference>
<evidence type="ECO:0000313" key="3">
    <source>
        <dbReference type="Proteomes" id="UP000288216"/>
    </source>
</evidence>
<gene>
    <name evidence="2" type="ORF">scyTo_0013407</name>
</gene>
<protein>
    <submittedName>
        <fullName evidence="2">Uncharacterized protein</fullName>
    </submittedName>
</protein>
<dbReference type="AlphaFoldDB" id="A0A401NVQ3"/>
<feature type="compositionally biased region" description="Polar residues" evidence="1">
    <location>
        <begin position="24"/>
        <end position="33"/>
    </location>
</feature>
<feature type="compositionally biased region" description="Low complexity" evidence="1">
    <location>
        <begin position="12"/>
        <end position="23"/>
    </location>
</feature>
<sequence>MRAVVLTPNTTGSRSGRQQQQRSAVTGSRSGSHPQPDAQLIGAKVGELGLSGVEAAAWRRVCLCAGPRVTSPHSWRAPDPRRQTSHQR</sequence>
<proteinExistence type="predicted"/>
<organism evidence="2 3">
    <name type="scientific">Scyliorhinus torazame</name>
    <name type="common">Cloudy catshark</name>
    <name type="synonym">Catulus torazame</name>
    <dbReference type="NCBI Taxonomy" id="75743"/>
    <lineage>
        <taxon>Eukaryota</taxon>
        <taxon>Metazoa</taxon>
        <taxon>Chordata</taxon>
        <taxon>Craniata</taxon>
        <taxon>Vertebrata</taxon>
        <taxon>Chondrichthyes</taxon>
        <taxon>Elasmobranchii</taxon>
        <taxon>Galeomorphii</taxon>
        <taxon>Galeoidea</taxon>
        <taxon>Carcharhiniformes</taxon>
        <taxon>Scyliorhinidae</taxon>
        <taxon>Scyliorhinus</taxon>
    </lineage>
</organism>
<keyword evidence="3" id="KW-1185">Reference proteome</keyword>
<feature type="region of interest" description="Disordered" evidence="1">
    <location>
        <begin position="68"/>
        <end position="88"/>
    </location>
</feature>
<dbReference type="Proteomes" id="UP000288216">
    <property type="component" value="Unassembled WGS sequence"/>
</dbReference>
<evidence type="ECO:0000313" key="2">
    <source>
        <dbReference type="EMBL" id="GCB64955.1"/>
    </source>
</evidence>
<feature type="region of interest" description="Disordered" evidence="1">
    <location>
        <begin position="1"/>
        <end position="38"/>
    </location>
</feature>
<reference evidence="2 3" key="1">
    <citation type="journal article" date="2018" name="Nat. Ecol. Evol.">
        <title>Shark genomes provide insights into elasmobranch evolution and the origin of vertebrates.</title>
        <authorList>
            <person name="Hara Y"/>
            <person name="Yamaguchi K"/>
            <person name="Onimaru K"/>
            <person name="Kadota M"/>
            <person name="Koyanagi M"/>
            <person name="Keeley SD"/>
            <person name="Tatsumi K"/>
            <person name="Tanaka K"/>
            <person name="Motone F"/>
            <person name="Kageyama Y"/>
            <person name="Nozu R"/>
            <person name="Adachi N"/>
            <person name="Nishimura O"/>
            <person name="Nakagawa R"/>
            <person name="Tanegashima C"/>
            <person name="Kiyatake I"/>
            <person name="Matsumoto R"/>
            <person name="Murakumo K"/>
            <person name="Nishida K"/>
            <person name="Terakita A"/>
            <person name="Kuratani S"/>
            <person name="Sato K"/>
            <person name="Hyodo S Kuraku.S."/>
        </authorList>
    </citation>
    <scope>NUCLEOTIDE SEQUENCE [LARGE SCALE GENOMIC DNA]</scope>
</reference>
<name>A0A401NVQ3_SCYTO</name>
<comment type="caution">
    <text evidence="2">The sequence shown here is derived from an EMBL/GenBank/DDBJ whole genome shotgun (WGS) entry which is preliminary data.</text>
</comment>
<accession>A0A401NVQ3</accession>
<evidence type="ECO:0000256" key="1">
    <source>
        <dbReference type="SAM" id="MobiDB-lite"/>
    </source>
</evidence>